<evidence type="ECO:0000313" key="10">
    <source>
        <dbReference type="EMBL" id="KAG5918019.1"/>
    </source>
</evidence>
<keyword evidence="4" id="KW-0547">Nucleotide-binding</keyword>
<dbReference type="GO" id="GO:0005663">
    <property type="term" value="C:DNA replication factor C complex"/>
    <property type="evidence" value="ECO:0007669"/>
    <property type="project" value="TreeGrafter"/>
</dbReference>
<dbReference type="InterPro" id="IPR008921">
    <property type="entry name" value="DNA_pol3_clamp-load_cplx_C"/>
</dbReference>
<keyword evidence="6" id="KW-0539">Nucleus</keyword>
<comment type="caution">
    <text evidence="10">The sequence shown here is derived from an EMBL/GenBank/DDBJ whole genome shotgun (WGS) entry which is preliminary data.</text>
</comment>
<dbReference type="GO" id="GO:0003689">
    <property type="term" value="F:DNA clamp loader activity"/>
    <property type="evidence" value="ECO:0007669"/>
    <property type="project" value="TreeGrafter"/>
</dbReference>
<evidence type="ECO:0000256" key="3">
    <source>
        <dbReference type="ARBA" id="ARBA00022705"/>
    </source>
</evidence>
<evidence type="ECO:0000256" key="5">
    <source>
        <dbReference type="ARBA" id="ARBA00022840"/>
    </source>
</evidence>
<dbReference type="AlphaFoldDB" id="A0A8K0J1W2"/>
<dbReference type="Proteomes" id="UP000811619">
    <property type="component" value="Unassembled WGS sequence"/>
</dbReference>
<dbReference type="InterPro" id="IPR003959">
    <property type="entry name" value="ATPase_AAA_core"/>
</dbReference>
<dbReference type="GO" id="GO:0003677">
    <property type="term" value="F:DNA binding"/>
    <property type="evidence" value="ECO:0007669"/>
    <property type="project" value="InterPro"/>
</dbReference>
<dbReference type="GO" id="GO:0006281">
    <property type="term" value="P:DNA repair"/>
    <property type="evidence" value="ECO:0007669"/>
    <property type="project" value="TreeGrafter"/>
</dbReference>
<accession>A0A8K0J1W2</accession>
<dbReference type="FunFam" id="3.40.50.300:FF:000129">
    <property type="entry name" value="Replication factor C subunit 5"/>
    <property type="match status" value="1"/>
</dbReference>
<dbReference type="Pfam" id="PF08542">
    <property type="entry name" value="Rep_fac_C"/>
    <property type="match status" value="1"/>
</dbReference>
<dbReference type="GO" id="GO:0031389">
    <property type="term" value="C:Rad17 RFC-like complex"/>
    <property type="evidence" value="ECO:0007669"/>
    <property type="project" value="TreeGrafter"/>
</dbReference>
<dbReference type="Pfam" id="PF00004">
    <property type="entry name" value="AAA"/>
    <property type="match status" value="1"/>
</dbReference>
<dbReference type="Gene3D" id="1.20.272.10">
    <property type="match status" value="1"/>
</dbReference>
<dbReference type="SMART" id="SM00382">
    <property type="entry name" value="AAA"/>
    <property type="match status" value="1"/>
</dbReference>
<dbReference type="GO" id="GO:0031390">
    <property type="term" value="C:Ctf18 RFC-like complex"/>
    <property type="evidence" value="ECO:0007669"/>
    <property type="project" value="TreeGrafter"/>
</dbReference>
<evidence type="ECO:0000256" key="4">
    <source>
        <dbReference type="ARBA" id="ARBA00022741"/>
    </source>
</evidence>
<evidence type="ECO:0000256" key="2">
    <source>
        <dbReference type="ARBA" id="ARBA00005378"/>
    </source>
</evidence>
<dbReference type="InterPro" id="IPR013748">
    <property type="entry name" value="Rep_factorC_C"/>
</dbReference>
<dbReference type="GO" id="GO:0031391">
    <property type="term" value="C:Elg1 RFC-like complex"/>
    <property type="evidence" value="ECO:0007669"/>
    <property type="project" value="TreeGrafter"/>
</dbReference>
<comment type="subcellular location">
    <subcellularLocation>
        <location evidence="1">Nucleus</location>
    </subcellularLocation>
</comment>
<dbReference type="Gene3D" id="3.40.50.300">
    <property type="entry name" value="P-loop containing nucleotide triphosphate hydrolases"/>
    <property type="match status" value="1"/>
</dbReference>
<dbReference type="PANTHER" id="PTHR11669">
    <property type="entry name" value="REPLICATION FACTOR C / DNA POLYMERASE III GAMMA-TAU SUBUNIT"/>
    <property type="match status" value="1"/>
</dbReference>
<dbReference type="OrthoDB" id="4199794at2759"/>
<dbReference type="InterPro" id="IPR050238">
    <property type="entry name" value="DNA_Rep/Repair_Clamp_Loader"/>
</dbReference>
<feature type="domain" description="AAA+ ATPase" evidence="9">
    <location>
        <begin position="75"/>
        <end position="217"/>
    </location>
</feature>
<evidence type="ECO:0000259" key="9">
    <source>
        <dbReference type="SMART" id="SM00382"/>
    </source>
</evidence>
<dbReference type="PANTHER" id="PTHR11669:SF9">
    <property type="entry name" value="REPLICATION FACTOR C SUBUNIT 5"/>
    <property type="match status" value="1"/>
</dbReference>
<keyword evidence="11" id="KW-1185">Reference proteome</keyword>
<name>A0A8K0J1W2_9HYPO</name>
<dbReference type="EMBL" id="SRPY01000770">
    <property type="protein sequence ID" value="KAG5918019.1"/>
    <property type="molecule type" value="Genomic_DNA"/>
</dbReference>
<dbReference type="GO" id="GO:0005524">
    <property type="term" value="F:ATP binding"/>
    <property type="evidence" value="ECO:0007669"/>
    <property type="project" value="UniProtKB-KW"/>
</dbReference>
<feature type="region of interest" description="Disordered" evidence="8">
    <location>
        <begin position="1"/>
        <end position="33"/>
    </location>
</feature>
<dbReference type="SUPFAM" id="SSF52540">
    <property type="entry name" value="P-loop containing nucleoside triphosphate hydrolases"/>
    <property type="match status" value="1"/>
</dbReference>
<protein>
    <recommendedName>
        <fullName evidence="7">Replication factor C subunit 3</fullName>
    </recommendedName>
</protein>
<evidence type="ECO:0000256" key="8">
    <source>
        <dbReference type="SAM" id="MobiDB-lite"/>
    </source>
</evidence>
<keyword evidence="3" id="KW-0235">DNA replication</keyword>
<dbReference type="CDD" id="cd00009">
    <property type="entry name" value="AAA"/>
    <property type="match status" value="1"/>
</dbReference>
<organism evidence="10 11">
    <name type="scientific">Claviceps africana</name>
    <dbReference type="NCBI Taxonomy" id="83212"/>
    <lineage>
        <taxon>Eukaryota</taxon>
        <taxon>Fungi</taxon>
        <taxon>Dikarya</taxon>
        <taxon>Ascomycota</taxon>
        <taxon>Pezizomycotina</taxon>
        <taxon>Sordariomycetes</taxon>
        <taxon>Hypocreomycetidae</taxon>
        <taxon>Hypocreales</taxon>
        <taxon>Clavicipitaceae</taxon>
        <taxon>Claviceps</taxon>
    </lineage>
</organism>
<dbReference type="Gene3D" id="1.10.8.60">
    <property type="match status" value="1"/>
</dbReference>
<feature type="compositionally biased region" description="Acidic residues" evidence="8">
    <location>
        <begin position="1"/>
        <end position="10"/>
    </location>
</feature>
<proteinExistence type="inferred from homology"/>
<evidence type="ECO:0000256" key="1">
    <source>
        <dbReference type="ARBA" id="ARBA00004123"/>
    </source>
</evidence>
<evidence type="ECO:0000256" key="6">
    <source>
        <dbReference type="ARBA" id="ARBA00023242"/>
    </source>
</evidence>
<dbReference type="InterPro" id="IPR027417">
    <property type="entry name" value="P-loop_NTPase"/>
</dbReference>
<comment type="similarity">
    <text evidence="2">Belongs to the activator 1 small subunits family.</text>
</comment>
<dbReference type="FunFam" id="1.20.272.10:FF:000004">
    <property type="entry name" value="Replication factor C subunit 5"/>
    <property type="match status" value="1"/>
</dbReference>
<dbReference type="InterPro" id="IPR003593">
    <property type="entry name" value="AAA+_ATPase"/>
</dbReference>
<dbReference type="GO" id="GO:0016887">
    <property type="term" value="F:ATP hydrolysis activity"/>
    <property type="evidence" value="ECO:0007669"/>
    <property type="project" value="InterPro"/>
</dbReference>
<sequence length="395" mass="42601">MSDFEDEMDVDAPAPSKDIVFSSEASKGKRSTANLPVEAEDSLPWIEKYRPRTLDDVSGHQDILATINKFIDANRLPHLLLYGPPGTGKTSTILALARRIYGANNMRQMVLELNASDDRGIDVVRDQIKTFASTKQIFSMGGGGGGGSAKSDAPSFKLIILDEADAMTNTAQMALRRIMEKYTANTRFCIIANYSHKLSPALLSRCTRFRFSPLKEGDIRLLVEKVVEEEHVQIGGEAVDALIRLSKGDMRRALNVLQACHASSTPLRARDAPKVAESEVKRETITTETIYGCIAAPPPDAMALIVKTLLETSDVTSCLGTLNALKATRGLALADMITSLSEELAKLDVGPAVMISWLSGLADIEHRVAGGGSETVQTGAVVGVVREGVELMGRS</sequence>
<evidence type="ECO:0000313" key="11">
    <source>
        <dbReference type="Proteomes" id="UP000811619"/>
    </source>
</evidence>
<dbReference type="SUPFAM" id="SSF48019">
    <property type="entry name" value="post-AAA+ oligomerization domain-like"/>
    <property type="match status" value="1"/>
</dbReference>
<dbReference type="GO" id="GO:0006271">
    <property type="term" value="P:DNA strand elongation involved in DNA replication"/>
    <property type="evidence" value="ECO:0007669"/>
    <property type="project" value="UniProtKB-ARBA"/>
</dbReference>
<gene>
    <name evidence="10" type="ORF">E4U42_007042</name>
</gene>
<keyword evidence="5" id="KW-0067">ATP-binding</keyword>
<dbReference type="FunFam" id="1.10.8.60:FF:000028">
    <property type="entry name" value="Replication factor C subunit 5"/>
    <property type="match status" value="1"/>
</dbReference>
<reference evidence="10" key="1">
    <citation type="journal article" date="2020" name="bioRxiv">
        <title>Whole genome comparisons of ergot fungi reveals the divergence and evolution of species within the genus Claviceps are the result of varying mechanisms driving genome evolution and host range expansion.</title>
        <authorList>
            <person name="Wyka S.A."/>
            <person name="Mondo S.J."/>
            <person name="Liu M."/>
            <person name="Dettman J."/>
            <person name="Nalam V."/>
            <person name="Broders K.D."/>
        </authorList>
    </citation>
    <scope>NUCLEOTIDE SEQUENCE</scope>
    <source>
        <strain evidence="10">CCC 489</strain>
    </source>
</reference>
<evidence type="ECO:0000256" key="7">
    <source>
        <dbReference type="ARBA" id="ARBA00070184"/>
    </source>
</evidence>